<protein>
    <submittedName>
        <fullName evidence="1">Uncharacterized protein</fullName>
    </submittedName>
</protein>
<accession>A0AAD7P7Z5</accession>
<keyword evidence="2" id="KW-1185">Reference proteome</keyword>
<dbReference type="Proteomes" id="UP001163823">
    <property type="component" value="Chromosome 13"/>
</dbReference>
<evidence type="ECO:0000313" key="1">
    <source>
        <dbReference type="EMBL" id="KAJ7945432.1"/>
    </source>
</evidence>
<dbReference type="EMBL" id="JARAOO010000013">
    <property type="protein sequence ID" value="KAJ7945432.1"/>
    <property type="molecule type" value="Genomic_DNA"/>
</dbReference>
<comment type="caution">
    <text evidence="1">The sequence shown here is derived from an EMBL/GenBank/DDBJ whole genome shotgun (WGS) entry which is preliminary data.</text>
</comment>
<proteinExistence type="predicted"/>
<reference evidence="1" key="1">
    <citation type="journal article" date="2023" name="Science">
        <title>Elucidation of the pathway for biosynthesis of saponin adjuvants from the soapbark tree.</title>
        <authorList>
            <person name="Reed J."/>
            <person name="Orme A."/>
            <person name="El-Demerdash A."/>
            <person name="Owen C."/>
            <person name="Martin L.B.B."/>
            <person name="Misra R.C."/>
            <person name="Kikuchi S."/>
            <person name="Rejzek M."/>
            <person name="Martin A.C."/>
            <person name="Harkess A."/>
            <person name="Leebens-Mack J."/>
            <person name="Louveau T."/>
            <person name="Stephenson M.J."/>
            <person name="Osbourn A."/>
        </authorList>
    </citation>
    <scope>NUCLEOTIDE SEQUENCE</scope>
    <source>
        <strain evidence="1">S10</strain>
    </source>
</reference>
<organism evidence="1 2">
    <name type="scientific">Quillaja saponaria</name>
    <name type="common">Soap bark tree</name>
    <dbReference type="NCBI Taxonomy" id="32244"/>
    <lineage>
        <taxon>Eukaryota</taxon>
        <taxon>Viridiplantae</taxon>
        <taxon>Streptophyta</taxon>
        <taxon>Embryophyta</taxon>
        <taxon>Tracheophyta</taxon>
        <taxon>Spermatophyta</taxon>
        <taxon>Magnoliopsida</taxon>
        <taxon>eudicotyledons</taxon>
        <taxon>Gunneridae</taxon>
        <taxon>Pentapetalae</taxon>
        <taxon>rosids</taxon>
        <taxon>fabids</taxon>
        <taxon>Fabales</taxon>
        <taxon>Quillajaceae</taxon>
        <taxon>Quillaja</taxon>
    </lineage>
</organism>
<name>A0AAD7P7Z5_QUISA</name>
<evidence type="ECO:0000313" key="2">
    <source>
        <dbReference type="Proteomes" id="UP001163823"/>
    </source>
</evidence>
<dbReference type="AlphaFoldDB" id="A0AAD7P7Z5"/>
<sequence length="100" mass="11430">MTGKKVLLGNRFNFPPDKPTRPFNFISSASPFVTSVVLYKNELFEHQLAIDGCKTRWPLDLCSFTIRLKFPCNCSTECCCKSQCVNNCGMQVERLKALRF</sequence>
<gene>
    <name evidence="1" type="ORF">O6P43_030492</name>
</gene>
<dbReference type="KEGG" id="qsa:O6P43_030492"/>